<feature type="domain" description="RIIa" evidence="1">
    <location>
        <begin position="25"/>
        <end position="62"/>
    </location>
</feature>
<name>A0A336M079_CULSO</name>
<dbReference type="SMART" id="SM00394">
    <property type="entry name" value="RIIa"/>
    <property type="match status" value="1"/>
</dbReference>
<sequence length="85" mass="10110">MSYLNMSMPEEEQSLRECESYIQSHQIQRVLKDCIVQLCVQRPDNPITFLRQYFQKLEKVSINYFPGNHNLITIMQETGFIDHIS</sequence>
<dbReference type="FunFam" id="1.20.890.10:FF:000013">
    <property type="entry name" value="cAMP-dependent protein kinase type I regulatory subunit"/>
    <property type="match status" value="1"/>
</dbReference>
<evidence type="ECO:0000259" key="1">
    <source>
        <dbReference type="SMART" id="SM00394"/>
    </source>
</evidence>
<organism evidence="2">
    <name type="scientific">Culicoides sonorensis</name>
    <name type="common">Biting midge</name>
    <dbReference type="NCBI Taxonomy" id="179676"/>
    <lineage>
        <taxon>Eukaryota</taxon>
        <taxon>Metazoa</taxon>
        <taxon>Ecdysozoa</taxon>
        <taxon>Arthropoda</taxon>
        <taxon>Hexapoda</taxon>
        <taxon>Insecta</taxon>
        <taxon>Pterygota</taxon>
        <taxon>Neoptera</taxon>
        <taxon>Endopterygota</taxon>
        <taxon>Diptera</taxon>
        <taxon>Nematocera</taxon>
        <taxon>Chironomoidea</taxon>
        <taxon>Ceratopogonidae</taxon>
        <taxon>Ceratopogoninae</taxon>
        <taxon>Culicoides</taxon>
        <taxon>Monoculicoides</taxon>
    </lineage>
</organism>
<dbReference type="CDD" id="cd12097">
    <property type="entry name" value="DD_RI_PKA"/>
    <property type="match status" value="1"/>
</dbReference>
<dbReference type="Pfam" id="PF02197">
    <property type="entry name" value="RIIa"/>
    <property type="match status" value="1"/>
</dbReference>
<dbReference type="EMBL" id="UFQT01000372">
    <property type="protein sequence ID" value="SSX23645.1"/>
    <property type="molecule type" value="Genomic_DNA"/>
</dbReference>
<proteinExistence type="predicted"/>
<gene>
    <name evidence="2" type="primary">CSON009403</name>
</gene>
<dbReference type="AlphaFoldDB" id="A0A336M079"/>
<dbReference type="SUPFAM" id="SSF47391">
    <property type="entry name" value="Dimerization-anchoring domain of cAMP-dependent PK regulatory subunit"/>
    <property type="match status" value="1"/>
</dbReference>
<evidence type="ECO:0000313" key="2">
    <source>
        <dbReference type="EMBL" id="SSX23645.1"/>
    </source>
</evidence>
<dbReference type="VEuPathDB" id="VectorBase:CSON009403"/>
<dbReference type="InterPro" id="IPR003117">
    <property type="entry name" value="cAMP_dep_PK_reg_su_I/II_a/b"/>
</dbReference>
<accession>A0A336M079</accession>
<dbReference type="Gene3D" id="1.20.890.10">
    <property type="entry name" value="cAMP-dependent protein kinase regulatory subunit, dimerization-anchoring domain"/>
    <property type="match status" value="1"/>
</dbReference>
<reference evidence="2" key="1">
    <citation type="submission" date="2018-07" db="EMBL/GenBank/DDBJ databases">
        <authorList>
            <person name="Quirk P.G."/>
            <person name="Krulwich T.A."/>
        </authorList>
    </citation>
    <scope>NUCLEOTIDE SEQUENCE</scope>
</reference>
<dbReference type="OMA" id="ITIMQET"/>
<protein>
    <submittedName>
        <fullName evidence="2">CSON009403 protein</fullName>
    </submittedName>
</protein>